<evidence type="ECO:0000313" key="2">
    <source>
        <dbReference type="Proteomes" id="UP000007437"/>
    </source>
</evidence>
<dbReference type="Proteomes" id="UP000007437">
    <property type="component" value="Chromosome"/>
</dbReference>
<dbReference type="AlphaFoldDB" id="E5ARZ9"/>
<dbReference type="EMBL" id="FR687359">
    <property type="protein sequence ID" value="CBW75381.1"/>
    <property type="molecule type" value="Genomic_DNA"/>
</dbReference>
<accession>E5ARZ9</accession>
<dbReference type="HOGENOM" id="CLU_3306219_0_0_4"/>
<reference evidence="1 2" key="1">
    <citation type="journal article" date="2011" name="J. Bacteriol.">
        <title>Complete genome sequence of Burkholderia rhizoxinica, an endosymbiont of Rhizopus microsporus.</title>
        <authorList>
            <person name="Lackner G."/>
            <person name="Moebius N."/>
            <person name="Partida-Martinez L."/>
            <person name="Hertweck C."/>
        </authorList>
    </citation>
    <scope>NUCLEOTIDE SEQUENCE [LARGE SCALE GENOMIC DNA]</scope>
    <source>
        <strain evidence="2">DSM 19002 / CIP 109453 / HKI 454</strain>
    </source>
</reference>
<name>E5ARZ9_MYCRK</name>
<protein>
    <submittedName>
        <fullName evidence="1">3-hydroxyisobutyrate dehydrogenase</fullName>
        <ecNumber evidence="1">1.1.1.31</ecNumber>
    </submittedName>
</protein>
<keyword evidence="1" id="KW-0560">Oxidoreductase</keyword>
<dbReference type="KEGG" id="brh:RBRH_03910"/>
<gene>
    <name evidence="1" type="ordered locus">RBRH_03910</name>
</gene>
<evidence type="ECO:0000313" key="1">
    <source>
        <dbReference type="EMBL" id="CBW75381.1"/>
    </source>
</evidence>
<dbReference type="STRING" id="882378.RBRH_03910"/>
<proteinExistence type="predicted"/>
<dbReference type="GO" id="GO:0008442">
    <property type="term" value="F:3-hydroxyisobutyrate dehydrogenase activity"/>
    <property type="evidence" value="ECO:0007669"/>
    <property type="project" value="UniProtKB-EC"/>
</dbReference>
<dbReference type="EC" id="1.1.1.31" evidence="1"/>
<organism evidence="1 2">
    <name type="scientific">Mycetohabitans rhizoxinica (strain DSM 19002 / CIP 109453 / HKI 454)</name>
    <name type="common">Paraburkholderia rhizoxinica</name>
    <dbReference type="NCBI Taxonomy" id="882378"/>
    <lineage>
        <taxon>Bacteria</taxon>
        <taxon>Pseudomonadati</taxon>
        <taxon>Pseudomonadota</taxon>
        <taxon>Betaproteobacteria</taxon>
        <taxon>Burkholderiales</taxon>
        <taxon>Burkholderiaceae</taxon>
        <taxon>Mycetohabitans</taxon>
    </lineage>
</organism>
<sequence length="39" mass="4314">MLEFGYLSSVLYQSMSQRGMGGLDFSASIKLYSAKFGQD</sequence>